<evidence type="ECO:0000256" key="1">
    <source>
        <dbReference type="ARBA" id="ARBA00007150"/>
    </source>
</evidence>
<dbReference type="EC" id="2.5.1.145" evidence="7"/>
<evidence type="ECO:0000256" key="3">
    <source>
        <dbReference type="ARBA" id="ARBA00022679"/>
    </source>
</evidence>
<evidence type="ECO:0000256" key="7">
    <source>
        <dbReference type="HAMAP-Rule" id="MF_01147"/>
    </source>
</evidence>
<feature type="transmembrane region" description="Helical" evidence="7">
    <location>
        <begin position="242"/>
        <end position="270"/>
    </location>
</feature>
<dbReference type="PANTHER" id="PTHR30589">
    <property type="entry name" value="PROLIPOPROTEIN DIACYLGLYCERYL TRANSFERASE"/>
    <property type="match status" value="1"/>
</dbReference>
<feature type="transmembrane region" description="Helical" evidence="7">
    <location>
        <begin position="70"/>
        <end position="90"/>
    </location>
</feature>
<evidence type="ECO:0000256" key="5">
    <source>
        <dbReference type="ARBA" id="ARBA00022989"/>
    </source>
</evidence>
<dbReference type="AlphaFoldDB" id="Q0AB41"/>
<comment type="similarity">
    <text evidence="1 7">Belongs to the Lgt family.</text>
</comment>
<dbReference type="UniPathway" id="UPA00664"/>
<evidence type="ECO:0000256" key="6">
    <source>
        <dbReference type="ARBA" id="ARBA00023136"/>
    </source>
</evidence>
<gene>
    <name evidence="7" type="primary">lgt</name>
    <name evidence="8" type="ordered locus">Mlg_0592</name>
</gene>
<comment type="catalytic activity">
    <reaction evidence="7">
        <text>L-cysteinyl-[prolipoprotein] + a 1,2-diacyl-sn-glycero-3-phospho-(1'-sn-glycerol) = an S-1,2-diacyl-sn-glyceryl-L-cysteinyl-[prolipoprotein] + sn-glycerol 1-phosphate + H(+)</text>
        <dbReference type="Rhea" id="RHEA:56712"/>
        <dbReference type="Rhea" id="RHEA-COMP:14679"/>
        <dbReference type="Rhea" id="RHEA-COMP:14680"/>
        <dbReference type="ChEBI" id="CHEBI:15378"/>
        <dbReference type="ChEBI" id="CHEBI:29950"/>
        <dbReference type="ChEBI" id="CHEBI:57685"/>
        <dbReference type="ChEBI" id="CHEBI:64716"/>
        <dbReference type="ChEBI" id="CHEBI:140658"/>
        <dbReference type="EC" id="2.5.1.145"/>
    </reaction>
</comment>
<evidence type="ECO:0000313" key="9">
    <source>
        <dbReference type="Proteomes" id="UP000001962"/>
    </source>
</evidence>
<keyword evidence="7" id="KW-0997">Cell inner membrane</keyword>
<keyword evidence="8" id="KW-0449">Lipoprotein</keyword>
<evidence type="ECO:0000256" key="4">
    <source>
        <dbReference type="ARBA" id="ARBA00022692"/>
    </source>
</evidence>
<dbReference type="InterPro" id="IPR001640">
    <property type="entry name" value="Lgt"/>
</dbReference>
<accession>Q0AB41</accession>
<name>Q0AB41_ALKEH</name>
<dbReference type="HOGENOM" id="CLU_013386_1_0_6"/>
<dbReference type="Proteomes" id="UP000001962">
    <property type="component" value="Chromosome"/>
</dbReference>
<dbReference type="EMBL" id="CP000453">
    <property type="protein sequence ID" value="ABI55946.1"/>
    <property type="molecule type" value="Genomic_DNA"/>
</dbReference>
<dbReference type="PANTHER" id="PTHR30589:SF0">
    <property type="entry name" value="PHOSPHATIDYLGLYCEROL--PROLIPOPROTEIN DIACYLGLYCERYL TRANSFERASE"/>
    <property type="match status" value="1"/>
</dbReference>
<feature type="binding site" evidence="7">
    <location>
        <position position="153"/>
    </location>
    <ligand>
        <name>a 1,2-diacyl-sn-glycero-3-phospho-(1'-sn-glycerol)</name>
        <dbReference type="ChEBI" id="CHEBI:64716"/>
    </ligand>
</feature>
<dbReference type="eggNOG" id="COG0682">
    <property type="taxonomic scope" value="Bacteria"/>
</dbReference>
<dbReference type="NCBIfam" id="TIGR00544">
    <property type="entry name" value="lgt"/>
    <property type="match status" value="1"/>
</dbReference>
<dbReference type="GO" id="GO:0042158">
    <property type="term" value="P:lipoprotein biosynthetic process"/>
    <property type="evidence" value="ECO:0007669"/>
    <property type="project" value="UniProtKB-UniRule"/>
</dbReference>
<reference evidence="9" key="1">
    <citation type="submission" date="2006-08" db="EMBL/GenBank/DDBJ databases">
        <title>Complete sequence of Alkalilimnicola ehrilichei MLHE-1.</title>
        <authorList>
            <person name="Copeland A."/>
            <person name="Lucas S."/>
            <person name="Lapidus A."/>
            <person name="Barry K."/>
            <person name="Detter J.C."/>
            <person name="Glavina del Rio T."/>
            <person name="Hammon N."/>
            <person name="Israni S."/>
            <person name="Dalin E."/>
            <person name="Tice H."/>
            <person name="Pitluck S."/>
            <person name="Sims D."/>
            <person name="Brettin T."/>
            <person name="Bruce D."/>
            <person name="Han C."/>
            <person name="Tapia R."/>
            <person name="Gilna P."/>
            <person name="Schmutz J."/>
            <person name="Larimer F."/>
            <person name="Land M."/>
            <person name="Hauser L."/>
            <person name="Kyrpides N."/>
            <person name="Mikhailova N."/>
            <person name="Oremland R.S."/>
            <person name="Hoeft S.E."/>
            <person name="Switzer-Blum J."/>
            <person name="Kulp T."/>
            <person name="King G."/>
            <person name="Tabita R."/>
            <person name="Witte B."/>
            <person name="Santini J.M."/>
            <person name="Basu P."/>
            <person name="Hollibaugh J.T."/>
            <person name="Xie G."/>
            <person name="Stolz J.F."/>
            <person name="Richardson P."/>
        </authorList>
    </citation>
    <scope>NUCLEOTIDE SEQUENCE [LARGE SCALE GENOMIC DNA]</scope>
    <source>
        <strain evidence="9">ATCC BAA-1101 / DSM 17681 / MLHE-1</strain>
    </source>
</reference>
<feature type="transmembrane region" description="Helical" evidence="7">
    <location>
        <begin position="33"/>
        <end position="50"/>
    </location>
</feature>
<evidence type="ECO:0000256" key="2">
    <source>
        <dbReference type="ARBA" id="ARBA00022475"/>
    </source>
</evidence>
<keyword evidence="6 7" id="KW-0472">Membrane</keyword>
<evidence type="ECO:0000313" key="8">
    <source>
        <dbReference type="EMBL" id="ABI55946.1"/>
    </source>
</evidence>
<dbReference type="GO" id="GO:0005886">
    <property type="term" value="C:plasma membrane"/>
    <property type="evidence" value="ECO:0007669"/>
    <property type="project" value="UniProtKB-SubCell"/>
</dbReference>
<dbReference type="HAMAP" id="MF_01147">
    <property type="entry name" value="Lgt"/>
    <property type="match status" value="1"/>
</dbReference>
<dbReference type="Pfam" id="PF01790">
    <property type="entry name" value="LGT"/>
    <property type="match status" value="1"/>
</dbReference>
<dbReference type="GO" id="GO:0008961">
    <property type="term" value="F:phosphatidylglycerol-prolipoprotein diacylglyceryl transferase activity"/>
    <property type="evidence" value="ECO:0007669"/>
    <property type="project" value="UniProtKB-UniRule"/>
</dbReference>
<feature type="transmembrane region" description="Helical" evidence="7">
    <location>
        <begin position="188"/>
        <end position="206"/>
    </location>
</feature>
<keyword evidence="9" id="KW-1185">Reference proteome</keyword>
<feature type="transmembrane region" description="Helical" evidence="7">
    <location>
        <begin position="110"/>
        <end position="127"/>
    </location>
</feature>
<dbReference type="KEGG" id="aeh:Mlg_0592"/>
<keyword evidence="2 7" id="KW-1003">Cell membrane</keyword>
<comment type="function">
    <text evidence="7">Catalyzes the transfer of the diacylglyceryl group from phosphatidylglycerol to the sulfhydryl group of the N-terminal cysteine of a prolipoprotein, the first step in the formation of mature lipoproteins.</text>
</comment>
<keyword evidence="5 7" id="KW-1133">Transmembrane helix</keyword>
<keyword evidence="4 7" id="KW-0812">Transmembrane</keyword>
<comment type="subcellular location">
    <subcellularLocation>
        <location evidence="7">Cell inner membrane</location>
        <topology evidence="7">Multi-pass membrane protein</topology>
    </subcellularLocation>
</comment>
<protein>
    <recommendedName>
        <fullName evidence="7">Phosphatidylglycerol--prolipoprotein diacylglyceryl transferase</fullName>
        <ecNumber evidence="7">2.5.1.145</ecNumber>
    </recommendedName>
</protein>
<organism evidence="8 9">
    <name type="scientific">Alkalilimnicola ehrlichii (strain ATCC BAA-1101 / DSM 17681 / MLHE-1)</name>
    <dbReference type="NCBI Taxonomy" id="187272"/>
    <lineage>
        <taxon>Bacteria</taxon>
        <taxon>Pseudomonadati</taxon>
        <taxon>Pseudomonadota</taxon>
        <taxon>Gammaproteobacteria</taxon>
        <taxon>Chromatiales</taxon>
        <taxon>Ectothiorhodospiraceae</taxon>
        <taxon>Alkalilimnicola</taxon>
    </lineage>
</organism>
<dbReference type="PROSITE" id="PS01311">
    <property type="entry name" value="LGT"/>
    <property type="match status" value="1"/>
</dbReference>
<sequence>MAVRCGGHNGYHAPMLTYPDIDPVAIQLGPLAVHWYGLMYVFGFAAGWWLGRLRARRPHSPLTPAQVDDLVFYIAVGVVVGGKLGYHLFYNLGGLAADPLSLLRLWEGGMSFHGGMLGVFLACWLFQRRLGCGFFRMTDFVAPLIPPGLGFGRIGNFINGELWGAPSNLPWAMVYPPLGPDPRHPSQLYQALLEGLVLFLIVWWFSRRPRPAMAVSGVFLVAYGSFRFLVEFVRLPDEHIGYLAFGWVTMGQVLSLPMILGGGVLLALAYRGARRQAAPN</sequence>
<comment type="pathway">
    <text evidence="7">Protein modification; lipoprotein biosynthesis (diacylglyceryl transfer).</text>
</comment>
<proteinExistence type="inferred from homology"/>
<feature type="transmembrane region" description="Helical" evidence="7">
    <location>
        <begin position="212"/>
        <end position="230"/>
    </location>
</feature>
<keyword evidence="3 7" id="KW-0808">Transferase</keyword>